<accession>W9VQV4</accession>
<comment type="caution">
    <text evidence="1">The sequence shown here is derived from an EMBL/GenBank/DDBJ whole genome shotgun (WGS) entry which is preliminary data.</text>
</comment>
<keyword evidence="2" id="KW-1185">Reference proteome</keyword>
<organism evidence="1 2">
    <name type="scientific">Cladophialophora yegresii CBS 114405</name>
    <dbReference type="NCBI Taxonomy" id="1182544"/>
    <lineage>
        <taxon>Eukaryota</taxon>
        <taxon>Fungi</taxon>
        <taxon>Dikarya</taxon>
        <taxon>Ascomycota</taxon>
        <taxon>Pezizomycotina</taxon>
        <taxon>Eurotiomycetes</taxon>
        <taxon>Chaetothyriomycetidae</taxon>
        <taxon>Chaetothyriales</taxon>
        <taxon>Herpotrichiellaceae</taxon>
        <taxon>Cladophialophora</taxon>
    </lineage>
</organism>
<gene>
    <name evidence="1" type="ORF">A1O7_05346</name>
</gene>
<dbReference type="VEuPathDB" id="FungiDB:A1O7_05346"/>
<dbReference type="OrthoDB" id="8249012at2759"/>
<dbReference type="InterPro" id="IPR027443">
    <property type="entry name" value="IPNS-like_sf"/>
</dbReference>
<name>W9VQV4_9EURO</name>
<dbReference type="HOGENOM" id="CLU_2372617_0_0_1"/>
<dbReference type="Pfam" id="PF07350">
    <property type="entry name" value="Gig2-like"/>
    <property type="match status" value="1"/>
</dbReference>
<dbReference type="SUPFAM" id="SSF51197">
    <property type="entry name" value="Clavaminate synthase-like"/>
    <property type="match status" value="1"/>
</dbReference>
<dbReference type="AlphaFoldDB" id="W9VQV4"/>
<evidence type="ECO:0008006" key="3">
    <source>
        <dbReference type="Google" id="ProtNLM"/>
    </source>
</evidence>
<proteinExistence type="predicted"/>
<dbReference type="GeneID" id="19179931"/>
<dbReference type="PANTHER" id="PTHR30613">
    <property type="entry name" value="UNCHARACTERIZED PROTEIN YBIU-RELATED"/>
    <property type="match status" value="1"/>
</dbReference>
<reference evidence="1 2" key="1">
    <citation type="submission" date="2013-03" db="EMBL/GenBank/DDBJ databases">
        <title>The Genome Sequence of Cladophialophora yegresii CBS 114405.</title>
        <authorList>
            <consortium name="The Broad Institute Genomics Platform"/>
            <person name="Cuomo C."/>
            <person name="de Hoog S."/>
            <person name="Gorbushina A."/>
            <person name="Walker B."/>
            <person name="Young S.K."/>
            <person name="Zeng Q."/>
            <person name="Gargeya S."/>
            <person name="Fitzgerald M."/>
            <person name="Haas B."/>
            <person name="Abouelleil A."/>
            <person name="Allen A.W."/>
            <person name="Alvarado L."/>
            <person name="Arachchi H.M."/>
            <person name="Berlin A.M."/>
            <person name="Chapman S.B."/>
            <person name="Gainer-Dewar J."/>
            <person name="Goldberg J."/>
            <person name="Griggs A."/>
            <person name="Gujja S."/>
            <person name="Hansen M."/>
            <person name="Howarth C."/>
            <person name="Imamovic A."/>
            <person name="Ireland A."/>
            <person name="Larimer J."/>
            <person name="McCowan C."/>
            <person name="Murphy C."/>
            <person name="Pearson M."/>
            <person name="Poon T.W."/>
            <person name="Priest M."/>
            <person name="Roberts A."/>
            <person name="Saif S."/>
            <person name="Shea T."/>
            <person name="Sisk P."/>
            <person name="Sykes S."/>
            <person name="Wortman J."/>
            <person name="Nusbaum C."/>
            <person name="Birren B."/>
        </authorList>
    </citation>
    <scope>NUCLEOTIDE SEQUENCE [LARGE SCALE GENOMIC DNA]</scope>
    <source>
        <strain evidence="1 2">CBS 114405</strain>
    </source>
</reference>
<dbReference type="PANTHER" id="PTHR30613:SF1">
    <property type="entry name" value="DUF1479 DOMAIN PROTEIN (AFU_ORTHOLOGUE AFUA_5G09280)"/>
    <property type="match status" value="1"/>
</dbReference>
<evidence type="ECO:0000313" key="1">
    <source>
        <dbReference type="EMBL" id="EXJ57923.1"/>
    </source>
</evidence>
<dbReference type="InterPro" id="IPR010856">
    <property type="entry name" value="Gig2-like"/>
</dbReference>
<dbReference type="EMBL" id="AMGW01000004">
    <property type="protein sequence ID" value="EXJ57923.1"/>
    <property type="molecule type" value="Genomic_DNA"/>
</dbReference>
<evidence type="ECO:0000313" key="2">
    <source>
        <dbReference type="Proteomes" id="UP000019473"/>
    </source>
</evidence>
<protein>
    <recommendedName>
        <fullName evidence="3">DUF1479 domain-containing protein</fullName>
    </recommendedName>
</protein>
<dbReference type="Proteomes" id="UP000019473">
    <property type="component" value="Unassembled WGS sequence"/>
</dbReference>
<dbReference type="RefSeq" id="XP_007757546.1">
    <property type="nucleotide sequence ID" value="XM_007759356.1"/>
</dbReference>
<dbReference type="Gene3D" id="2.60.120.330">
    <property type="entry name" value="B-lactam Antibiotic, Isopenicillin N Synthase, Chain"/>
    <property type="match status" value="1"/>
</dbReference>
<dbReference type="STRING" id="1182544.W9VQV4"/>
<sequence>MNSGDTVWWHADMCHAVEVEHNGDHEASVAHIAATPMTEENKSYIKRQLEDFLNGRPPEDFCAGPAERSFMLRTGEAGLLGGEAGRKAMGFDLIV</sequence>